<dbReference type="AlphaFoldDB" id="A0A5N5QL68"/>
<feature type="compositionally biased region" description="Low complexity" evidence="1">
    <location>
        <begin position="255"/>
        <end position="264"/>
    </location>
</feature>
<organism evidence="2 3">
    <name type="scientific">Ceratobasidium theobromae</name>
    <dbReference type="NCBI Taxonomy" id="1582974"/>
    <lineage>
        <taxon>Eukaryota</taxon>
        <taxon>Fungi</taxon>
        <taxon>Dikarya</taxon>
        <taxon>Basidiomycota</taxon>
        <taxon>Agaricomycotina</taxon>
        <taxon>Agaricomycetes</taxon>
        <taxon>Cantharellales</taxon>
        <taxon>Ceratobasidiaceae</taxon>
        <taxon>Ceratobasidium</taxon>
    </lineage>
</organism>
<dbReference type="OrthoDB" id="2593747at2759"/>
<gene>
    <name evidence="2" type="ORF">CTheo_4168</name>
</gene>
<sequence length="386" mass="42043">MRTFERTLSVTGCIIPEHDGEPLFESGDGDFKLWVNGTCFETHKYLIKRFNGLKTQLREQPSAMALELQCDEDGIDDFRRTFKILYSSILEGPIEFDKQTLVSALRIATTYDHPSLRSYAIKWLEKTNLAAVERIKIARKFGLASWEEPAYIELCSRDEAITMEEAGILGQEVFVRVAEIREKEQRRRGEIAGISPSSYPTFFAFKDLTIPQVKGKAKQQPTQSGSMSPSTSNTTARPAAFGSSAGIVGTPPSGPGSRAAGRGSVSLFGRPPDPPTTSVFGPAKPNTSAFGTAATTGRGTVNRSFFAPLGEATALGAREYMQCISAMSCYSNFSPEELRAQDYAELRPASATPAIPERGGSPTPDDSTVERQVRRMLDALGQSQGA</sequence>
<feature type="region of interest" description="Disordered" evidence="1">
    <location>
        <begin position="341"/>
        <end position="386"/>
    </location>
</feature>
<protein>
    <recommendedName>
        <fullName evidence="4">BTB domain-containing protein</fullName>
    </recommendedName>
</protein>
<evidence type="ECO:0000256" key="1">
    <source>
        <dbReference type="SAM" id="MobiDB-lite"/>
    </source>
</evidence>
<dbReference type="EMBL" id="SSOP01000066">
    <property type="protein sequence ID" value="KAB5592404.1"/>
    <property type="molecule type" value="Genomic_DNA"/>
</dbReference>
<accession>A0A5N5QL68</accession>
<evidence type="ECO:0000313" key="2">
    <source>
        <dbReference type="EMBL" id="KAB5592404.1"/>
    </source>
</evidence>
<feature type="region of interest" description="Disordered" evidence="1">
    <location>
        <begin position="213"/>
        <end position="295"/>
    </location>
</feature>
<proteinExistence type="predicted"/>
<feature type="compositionally biased region" description="Polar residues" evidence="1">
    <location>
        <begin position="219"/>
        <end position="236"/>
    </location>
</feature>
<keyword evidence="3" id="KW-1185">Reference proteome</keyword>
<name>A0A5N5QL68_9AGAM</name>
<feature type="compositionally biased region" description="Basic and acidic residues" evidence="1">
    <location>
        <begin position="368"/>
        <end position="377"/>
    </location>
</feature>
<comment type="caution">
    <text evidence="2">The sequence shown here is derived from an EMBL/GenBank/DDBJ whole genome shotgun (WGS) entry which is preliminary data.</text>
</comment>
<evidence type="ECO:0000313" key="3">
    <source>
        <dbReference type="Proteomes" id="UP000383932"/>
    </source>
</evidence>
<dbReference type="Proteomes" id="UP000383932">
    <property type="component" value="Unassembled WGS sequence"/>
</dbReference>
<evidence type="ECO:0008006" key="4">
    <source>
        <dbReference type="Google" id="ProtNLM"/>
    </source>
</evidence>
<reference evidence="2 3" key="1">
    <citation type="journal article" date="2019" name="Fungal Biol. Biotechnol.">
        <title>Draft genome sequence of fastidious pathogen Ceratobasidium theobromae, which causes vascular-streak dieback in Theobroma cacao.</title>
        <authorList>
            <person name="Ali S.S."/>
            <person name="Asman A."/>
            <person name="Shao J."/>
            <person name="Firmansyah A.P."/>
            <person name="Susilo A.W."/>
            <person name="Rosmana A."/>
            <person name="McMahon P."/>
            <person name="Junaid M."/>
            <person name="Guest D."/>
            <person name="Kheng T.Y."/>
            <person name="Meinhardt L.W."/>
            <person name="Bailey B.A."/>
        </authorList>
    </citation>
    <scope>NUCLEOTIDE SEQUENCE [LARGE SCALE GENOMIC DNA]</scope>
    <source>
        <strain evidence="2 3">CT2</strain>
    </source>
</reference>
<dbReference type="Gene3D" id="1.10.10.2360">
    <property type="match status" value="1"/>
</dbReference>